<proteinExistence type="predicted"/>
<name>A0ABD3ALC0_9GENT</name>
<sequence length="107" mass="10890">MTKEPLNGFTVGAVAEFLSQLEHPGGTDSRHPDTASPAIHLGVAVLVCCSRPSRLGRWLIVGGATACIDGGGGGCGDRRGYGVGGYDKGGGWGVILGMGVETRVDHL</sequence>
<evidence type="ECO:0000313" key="1">
    <source>
        <dbReference type="EMBL" id="KAL3531953.1"/>
    </source>
</evidence>
<accession>A0ABD3ALC0</accession>
<dbReference type="AlphaFoldDB" id="A0ABD3ALC0"/>
<dbReference type="EMBL" id="JBJUIK010000003">
    <property type="protein sequence ID" value="KAL3531953.1"/>
    <property type="molecule type" value="Genomic_DNA"/>
</dbReference>
<dbReference type="Proteomes" id="UP001630127">
    <property type="component" value="Unassembled WGS sequence"/>
</dbReference>
<organism evidence="1 2">
    <name type="scientific">Cinchona calisaya</name>
    <dbReference type="NCBI Taxonomy" id="153742"/>
    <lineage>
        <taxon>Eukaryota</taxon>
        <taxon>Viridiplantae</taxon>
        <taxon>Streptophyta</taxon>
        <taxon>Embryophyta</taxon>
        <taxon>Tracheophyta</taxon>
        <taxon>Spermatophyta</taxon>
        <taxon>Magnoliopsida</taxon>
        <taxon>eudicotyledons</taxon>
        <taxon>Gunneridae</taxon>
        <taxon>Pentapetalae</taxon>
        <taxon>asterids</taxon>
        <taxon>lamiids</taxon>
        <taxon>Gentianales</taxon>
        <taxon>Rubiaceae</taxon>
        <taxon>Cinchonoideae</taxon>
        <taxon>Cinchoneae</taxon>
        <taxon>Cinchona</taxon>
    </lineage>
</organism>
<gene>
    <name evidence="1" type="ORF">ACH5RR_005474</name>
</gene>
<reference evidence="1 2" key="1">
    <citation type="submission" date="2024-11" db="EMBL/GenBank/DDBJ databases">
        <title>A near-complete genome assembly of Cinchona calisaya.</title>
        <authorList>
            <person name="Lian D.C."/>
            <person name="Zhao X.W."/>
            <person name="Wei L."/>
        </authorList>
    </citation>
    <scope>NUCLEOTIDE SEQUENCE [LARGE SCALE GENOMIC DNA]</scope>
    <source>
        <tissue evidence="1">Nenye</tissue>
    </source>
</reference>
<evidence type="ECO:0000313" key="2">
    <source>
        <dbReference type="Proteomes" id="UP001630127"/>
    </source>
</evidence>
<keyword evidence="2" id="KW-1185">Reference proteome</keyword>
<protein>
    <submittedName>
        <fullName evidence="1">Uncharacterized protein</fullName>
    </submittedName>
</protein>
<comment type="caution">
    <text evidence="1">The sequence shown here is derived from an EMBL/GenBank/DDBJ whole genome shotgun (WGS) entry which is preliminary data.</text>
</comment>